<keyword evidence="1" id="KW-0812">Transmembrane</keyword>
<evidence type="ECO:0000313" key="2">
    <source>
        <dbReference type="EMBL" id="ESR59113.1"/>
    </source>
</evidence>
<feature type="transmembrane region" description="Helical" evidence="1">
    <location>
        <begin position="15"/>
        <end position="33"/>
    </location>
</feature>
<dbReference type="KEGG" id="cic:CICLE_v10018265mg"/>
<feature type="transmembrane region" description="Helical" evidence="1">
    <location>
        <begin position="45"/>
        <end position="63"/>
    </location>
</feature>
<dbReference type="InParanoid" id="V4TFF1"/>
<proteinExistence type="predicted"/>
<dbReference type="eggNOG" id="ENOG502S6BK">
    <property type="taxonomic scope" value="Eukaryota"/>
</dbReference>
<evidence type="ECO:0000256" key="1">
    <source>
        <dbReference type="SAM" id="Phobius"/>
    </source>
</evidence>
<dbReference type="Gramene" id="ESR59113">
    <property type="protein sequence ID" value="ESR59113"/>
    <property type="gene ID" value="CICLE_v10018265mg"/>
</dbReference>
<protein>
    <submittedName>
        <fullName evidence="2">Uncharacterized protein</fullName>
    </submittedName>
</protein>
<dbReference type="AlphaFoldDB" id="V4TFF1"/>
<keyword evidence="3" id="KW-1185">Reference proteome</keyword>
<keyword evidence="1" id="KW-0472">Membrane</keyword>
<reference evidence="2 3" key="1">
    <citation type="submission" date="2013-10" db="EMBL/GenBank/DDBJ databases">
        <authorList>
            <consortium name="International Citrus Genome Consortium"/>
            <person name="Jenkins J."/>
            <person name="Schmutz J."/>
            <person name="Prochnik S."/>
            <person name="Rokhsar D."/>
            <person name="Gmitter F."/>
            <person name="Ollitrault P."/>
            <person name="Machado M."/>
            <person name="Talon M."/>
            <person name="Wincker P."/>
            <person name="Jaillon O."/>
            <person name="Morgante M."/>
        </authorList>
    </citation>
    <scope>NUCLEOTIDE SEQUENCE</scope>
    <source>
        <strain evidence="3">cv. Clemenules</strain>
    </source>
</reference>
<dbReference type="Proteomes" id="UP000030687">
    <property type="component" value="Unassembled WGS sequence"/>
</dbReference>
<keyword evidence="1" id="KW-1133">Transmembrane helix</keyword>
<accession>V4TFF1</accession>
<dbReference type="EMBL" id="KI536312">
    <property type="protein sequence ID" value="ESR59113.1"/>
    <property type="molecule type" value="Genomic_DNA"/>
</dbReference>
<organism evidence="2 3">
    <name type="scientific">Citrus clementina</name>
    <name type="common">Clementine</name>
    <name type="synonym">Citrus deliciosa x Citrus sinensis</name>
    <dbReference type="NCBI Taxonomy" id="85681"/>
    <lineage>
        <taxon>Eukaryota</taxon>
        <taxon>Viridiplantae</taxon>
        <taxon>Streptophyta</taxon>
        <taxon>Embryophyta</taxon>
        <taxon>Tracheophyta</taxon>
        <taxon>Spermatophyta</taxon>
        <taxon>Magnoliopsida</taxon>
        <taxon>eudicotyledons</taxon>
        <taxon>Gunneridae</taxon>
        <taxon>Pentapetalae</taxon>
        <taxon>rosids</taxon>
        <taxon>malvids</taxon>
        <taxon>Sapindales</taxon>
        <taxon>Rutaceae</taxon>
        <taxon>Aurantioideae</taxon>
        <taxon>Citrus</taxon>
    </lineage>
</organism>
<sequence length="128" mass="13833">MASSRPETIGITEQWLLKAVGILVCGFLGYLLYDTVMAAPSELLQRLLVMSPLILIITVHWLSSGSQDSLPIPGSEPGAFHPARGSPWGAAKQKISCFSSAQNISAYIDGGDISIDKCERLINYLKIL</sequence>
<evidence type="ECO:0000313" key="3">
    <source>
        <dbReference type="Proteomes" id="UP000030687"/>
    </source>
</evidence>
<gene>
    <name evidence="2" type="ORF">CICLE_v10018265mg</name>
</gene>
<name>V4TFF1_CITCL</name>